<proteinExistence type="predicted"/>
<evidence type="ECO:0000313" key="2">
    <source>
        <dbReference type="Proteomes" id="UP000324222"/>
    </source>
</evidence>
<gene>
    <name evidence="1" type="ORF">E2C01_086744</name>
</gene>
<comment type="caution">
    <text evidence="1">The sequence shown here is derived from an EMBL/GenBank/DDBJ whole genome shotgun (WGS) entry which is preliminary data.</text>
</comment>
<reference evidence="1 2" key="1">
    <citation type="submission" date="2019-05" db="EMBL/GenBank/DDBJ databases">
        <title>Another draft genome of Portunus trituberculatus and its Hox gene families provides insights of decapod evolution.</title>
        <authorList>
            <person name="Jeong J.-H."/>
            <person name="Song I."/>
            <person name="Kim S."/>
            <person name="Choi T."/>
            <person name="Kim D."/>
            <person name="Ryu S."/>
            <person name="Kim W."/>
        </authorList>
    </citation>
    <scope>NUCLEOTIDE SEQUENCE [LARGE SCALE GENOMIC DNA]</scope>
    <source>
        <tissue evidence="1">Muscle</tissue>
    </source>
</reference>
<name>A0A5B7JA45_PORTR</name>
<sequence>MTVVLVLVGGEEVGGRSSISLHEAAAMTLCMAPLTPPQYPHPFHCPYHQPYKWRKMEIDHHFSSSSSPEQLGRIYLGWNGGEAAVVVVVEEEEEEGQTLDGDVWWGFGERLRQLWGGREKRDVLAQATGK</sequence>
<evidence type="ECO:0000313" key="1">
    <source>
        <dbReference type="EMBL" id="MPC91689.1"/>
    </source>
</evidence>
<accession>A0A5B7JA45</accession>
<dbReference type="AlphaFoldDB" id="A0A5B7JA45"/>
<keyword evidence="2" id="KW-1185">Reference proteome</keyword>
<dbReference type="Proteomes" id="UP000324222">
    <property type="component" value="Unassembled WGS sequence"/>
</dbReference>
<dbReference type="EMBL" id="VSRR010088674">
    <property type="protein sequence ID" value="MPC91689.1"/>
    <property type="molecule type" value="Genomic_DNA"/>
</dbReference>
<organism evidence="1 2">
    <name type="scientific">Portunus trituberculatus</name>
    <name type="common">Swimming crab</name>
    <name type="synonym">Neptunus trituberculatus</name>
    <dbReference type="NCBI Taxonomy" id="210409"/>
    <lineage>
        <taxon>Eukaryota</taxon>
        <taxon>Metazoa</taxon>
        <taxon>Ecdysozoa</taxon>
        <taxon>Arthropoda</taxon>
        <taxon>Crustacea</taxon>
        <taxon>Multicrustacea</taxon>
        <taxon>Malacostraca</taxon>
        <taxon>Eumalacostraca</taxon>
        <taxon>Eucarida</taxon>
        <taxon>Decapoda</taxon>
        <taxon>Pleocyemata</taxon>
        <taxon>Brachyura</taxon>
        <taxon>Eubrachyura</taxon>
        <taxon>Portunoidea</taxon>
        <taxon>Portunidae</taxon>
        <taxon>Portuninae</taxon>
        <taxon>Portunus</taxon>
    </lineage>
</organism>
<protein>
    <submittedName>
        <fullName evidence="1">Uncharacterized protein</fullName>
    </submittedName>
</protein>